<proteinExistence type="predicted"/>
<evidence type="ECO:0000313" key="2">
    <source>
        <dbReference type="EMBL" id="GFH12700.1"/>
    </source>
</evidence>
<feature type="region of interest" description="Disordered" evidence="1">
    <location>
        <begin position="1"/>
        <end position="41"/>
    </location>
</feature>
<evidence type="ECO:0000256" key="1">
    <source>
        <dbReference type="SAM" id="MobiDB-lite"/>
    </source>
</evidence>
<organism evidence="2 3">
    <name type="scientific">Haematococcus lacustris</name>
    <name type="common">Green alga</name>
    <name type="synonym">Haematococcus pluvialis</name>
    <dbReference type="NCBI Taxonomy" id="44745"/>
    <lineage>
        <taxon>Eukaryota</taxon>
        <taxon>Viridiplantae</taxon>
        <taxon>Chlorophyta</taxon>
        <taxon>core chlorophytes</taxon>
        <taxon>Chlorophyceae</taxon>
        <taxon>CS clade</taxon>
        <taxon>Chlamydomonadales</taxon>
        <taxon>Haematococcaceae</taxon>
        <taxon>Haematococcus</taxon>
    </lineage>
</organism>
<dbReference type="Proteomes" id="UP000485058">
    <property type="component" value="Unassembled WGS sequence"/>
</dbReference>
<feature type="non-terminal residue" evidence="2">
    <location>
        <position position="1"/>
    </location>
</feature>
<sequence>MPVEMSQQVGYDVGQRPAERLTRARSRPLATGQVAADTAPGGQAEGLKQALINRVQSGRLWKQLKAGMCEWKTQASTYAVAPVPAANIPHAVTLFPAASGQHEPTTCRMPS</sequence>
<gene>
    <name evidence="2" type="ORF">HaLaN_08437</name>
</gene>
<comment type="caution">
    <text evidence="2">The sequence shown here is derived from an EMBL/GenBank/DDBJ whole genome shotgun (WGS) entry which is preliminary data.</text>
</comment>
<reference evidence="2 3" key="1">
    <citation type="submission" date="2020-02" db="EMBL/GenBank/DDBJ databases">
        <title>Draft genome sequence of Haematococcus lacustris strain NIES-144.</title>
        <authorList>
            <person name="Morimoto D."/>
            <person name="Nakagawa S."/>
            <person name="Yoshida T."/>
            <person name="Sawayama S."/>
        </authorList>
    </citation>
    <scope>NUCLEOTIDE SEQUENCE [LARGE SCALE GENOMIC DNA]</scope>
    <source>
        <strain evidence="2 3">NIES-144</strain>
    </source>
</reference>
<dbReference type="AlphaFoldDB" id="A0A699YS85"/>
<feature type="non-terminal residue" evidence="2">
    <location>
        <position position="111"/>
    </location>
</feature>
<evidence type="ECO:0000313" key="3">
    <source>
        <dbReference type="Proteomes" id="UP000485058"/>
    </source>
</evidence>
<name>A0A699YS85_HAELA</name>
<dbReference type="EMBL" id="BLLF01000531">
    <property type="protein sequence ID" value="GFH12700.1"/>
    <property type="molecule type" value="Genomic_DNA"/>
</dbReference>
<accession>A0A699YS85</accession>
<keyword evidence="3" id="KW-1185">Reference proteome</keyword>
<protein>
    <submittedName>
        <fullName evidence="2">Uncharacterized protein</fullName>
    </submittedName>
</protein>